<feature type="region of interest" description="Disordered" evidence="1">
    <location>
        <begin position="73"/>
        <end position="123"/>
    </location>
</feature>
<dbReference type="EMBL" id="JARAYU010000023">
    <property type="protein sequence ID" value="MDX3705969.1"/>
    <property type="molecule type" value="Genomic_DNA"/>
</dbReference>
<organism evidence="2 3">
    <name type="scientific">Streptomyces europaeiscabiei</name>
    <dbReference type="NCBI Taxonomy" id="146819"/>
    <lineage>
        <taxon>Bacteria</taxon>
        <taxon>Bacillati</taxon>
        <taxon>Actinomycetota</taxon>
        <taxon>Actinomycetes</taxon>
        <taxon>Kitasatosporales</taxon>
        <taxon>Streptomycetaceae</taxon>
        <taxon>Streptomyces</taxon>
    </lineage>
</organism>
<name>A0ABU4NT97_9ACTN</name>
<reference evidence="2 3" key="1">
    <citation type="journal article" date="2023" name="Microb. Genom.">
        <title>Mesoterricola silvestris gen. nov., sp. nov., Mesoterricola sediminis sp. nov., Geothrix oryzae sp. nov., Geothrix edaphica sp. nov., Geothrix rubra sp. nov., and Geothrix limicola sp. nov., six novel members of Acidobacteriota isolated from soils.</title>
        <authorList>
            <person name="Weisberg A.J."/>
            <person name="Pearce E."/>
            <person name="Kramer C.G."/>
            <person name="Chang J.H."/>
            <person name="Clarke C.R."/>
        </authorList>
    </citation>
    <scope>NUCLEOTIDE SEQUENCE [LARGE SCALE GENOMIC DNA]</scope>
    <source>
        <strain evidence="2 3">ID09-01A</strain>
    </source>
</reference>
<keyword evidence="3" id="KW-1185">Reference proteome</keyword>
<dbReference type="Proteomes" id="UP001271274">
    <property type="component" value="Unassembled WGS sequence"/>
</dbReference>
<gene>
    <name evidence="2" type="ORF">PV662_40805</name>
</gene>
<comment type="caution">
    <text evidence="2">The sequence shown here is derived from an EMBL/GenBank/DDBJ whole genome shotgun (WGS) entry which is preliminary data.</text>
</comment>
<sequence length="123" mass="13180">MALLRQVLVQTYIIRSDARGRQVIRKRDADDGVPPGQLRLASPYDADARWAVKGDGLFWCGYKIHLTETCTTLTDTDTDTDTDADAGAGAMPNLITDVHTTDATVPDVQATAPRSSTSSPSTG</sequence>
<proteinExistence type="predicted"/>
<evidence type="ECO:0008006" key="4">
    <source>
        <dbReference type="Google" id="ProtNLM"/>
    </source>
</evidence>
<evidence type="ECO:0000313" key="3">
    <source>
        <dbReference type="Proteomes" id="UP001271274"/>
    </source>
</evidence>
<protein>
    <recommendedName>
        <fullName evidence="4">Transposase</fullName>
    </recommendedName>
</protein>
<dbReference type="RefSeq" id="WP_319063570.1">
    <property type="nucleotide sequence ID" value="NZ_JARAYT010000023.1"/>
</dbReference>
<feature type="compositionally biased region" description="Low complexity" evidence="1">
    <location>
        <begin position="110"/>
        <end position="123"/>
    </location>
</feature>
<evidence type="ECO:0000256" key="1">
    <source>
        <dbReference type="SAM" id="MobiDB-lite"/>
    </source>
</evidence>
<evidence type="ECO:0000313" key="2">
    <source>
        <dbReference type="EMBL" id="MDX3705969.1"/>
    </source>
</evidence>
<accession>A0ABU4NT97</accession>